<evidence type="ECO:0000256" key="1">
    <source>
        <dbReference type="SAM" id="Phobius"/>
    </source>
</evidence>
<proteinExistence type="predicted"/>
<dbReference type="EMBL" id="CP029551">
    <property type="protein sequence ID" value="AWN37074.1"/>
    <property type="molecule type" value="Genomic_DNA"/>
</dbReference>
<keyword evidence="1" id="KW-1133">Transmembrane helix</keyword>
<accession>A0A2U8VTH3</accession>
<keyword evidence="3" id="KW-1185">Reference proteome</keyword>
<dbReference type="Proteomes" id="UP000246058">
    <property type="component" value="Chromosome"/>
</dbReference>
<evidence type="ECO:0000313" key="3">
    <source>
        <dbReference type="Proteomes" id="UP000246058"/>
    </source>
</evidence>
<name>A0A2U8VTH3_9HYPH</name>
<reference evidence="2 3" key="1">
    <citation type="submission" date="2018-05" db="EMBL/GenBank/DDBJ databases">
        <title>Complete Genome Sequence of Methylobacterium sp. 17Sr1-43.</title>
        <authorList>
            <person name="Srinivasan S."/>
        </authorList>
    </citation>
    <scope>NUCLEOTIDE SEQUENCE [LARGE SCALE GENOMIC DNA]</scope>
    <source>
        <strain evidence="2 3">17Sr1-43</strain>
    </source>
</reference>
<feature type="transmembrane region" description="Helical" evidence="1">
    <location>
        <begin position="7"/>
        <end position="26"/>
    </location>
</feature>
<keyword evidence="1" id="KW-0472">Membrane</keyword>
<gene>
    <name evidence="2" type="ORF">DK427_16165</name>
</gene>
<dbReference type="RefSeq" id="WP_109952153.1">
    <property type="nucleotide sequence ID" value="NZ_CP029551.1"/>
</dbReference>
<keyword evidence="1" id="KW-0812">Transmembrane</keyword>
<evidence type="ECO:0000313" key="2">
    <source>
        <dbReference type="EMBL" id="AWN37074.1"/>
    </source>
</evidence>
<dbReference type="KEGG" id="meti:DK427_16165"/>
<protein>
    <submittedName>
        <fullName evidence="2">Uncharacterized protein</fullName>
    </submittedName>
</protein>
<dbReference type="AlphaFoldDB" id="A0A2U8VTH3"/>
<sequence>MAPGYEIALWLEGLGLAGLAVGIWRLRVEEAARVRALRSVLRSGPDPRIVPSPRPRADRTRMVLRTVEPSCPGGRVETVPSAAAHALARAFMREA</sequence>
<organism evidence="2 3">
    <name type="scientific">Methylobacterium radiodurans</name>
    <dbReference type="NCBI Taxonomy" id="2202828"/>
    <lineage>
        <taxon>Bacteria</taxon>
        <taxon>Pseudomonadati</taxon>
        <taxon>Pseudomonadota</taxon>
        <taxon>Alphaproteobacteria</taxon>
        <taxon>Hyphomicrobiales</taxon>
        <taxon>Methylobacteriaceae</taxon>
        <taxon>Methylobacterium</taxon>
    </lineage>
</organism>